<feature type="compositionally biased region" description="Polar residues" evidence="2">
    <location>
        <begin position="299"/>
        <end position="312"/>
    </location>
</feature>
<dbReference type="VEuPathDB" id="CryptoDB:Vbra_2604"/>
<feature type="region of interest" description="Disordered" evidence="2">
    <location>
        <begin position="739"/>
        <end position="763"/>
    </location>
</feature>
<dbReference type="AlphaFoldDB" id="A0A0G4G1X7"/>
<sequence>MDHSTWTSSTVEEDHRRAALSSHHGISHHFNLAKFKDAQRSQPGGDELEKALQQQQYTAALQPPPLIASPLKTDLLIQQRLPSGWNTVPSFGGLIMSASVGQPGGRMAAAAHDPYAAVPPGTYTSSPPSASRSLTSEPPERQETGREVEDNSRAAGGSERVSIPRLSIHRIEGQLDDNTTLGALPFLPGRDSRHREQNPEPPDADLPSAPPRADNRSHDPTNTRGCLLLQPVRHVHHSRRHVGVSVSDGDRRECEATADEVTIAQLRKELKDLSRKRRMHQTSQHANDTPKLPTKRSEATPSTFNDAFHDSQLTASEVDHSQLTRLRLEQEIHQRDRQLHTLLDWKESAAAHMRELQGRLDNMAEENAMLKEERMHAIATAQDEVERMAWELQQSTSHNEELTRKHERLEKSLERSQALLREKEAQLTATMLHLQPSCKDASVQCSRVSTPSSPRPSVAALTSPLFATLRPHCPSPAAASPAAVFAATHSLPIDARRTIKPDRLQQKSLRRRQMTPRASQMASLRASCRLMEQQLRVLLDEQQRRNAQHGAAGNEEDVPSARSAASSNDMPPEPVTPPVPIVPMPMPMTAKEKTMDRGRRVCREDIHLPSRMRASTFVVSDADVQPLAMVPRHTTEETTYVEPDLQQYQHEPTSGDDRRHDIRACRRQPPPFTGQMERHTPSACPSNTSAASPLDRYEAQLWLKLQRLDHKSPAIATAATTHHGKHVQAPVPRFMTRERERDKERGGRRGAGVGVMEDMDTGPSSYTHAFERRRMTRQVAGRQVGGWDNGGTSVCGEPLGRLNQLACEQRLRVTTLADKLASIRRARDVRLRATHNK</sequence>
<dbReference type="Proteomes" id="UP000041254">
    <property type="component" value="Unassembled WGS sequence"/>
</dbReference>
<keyword evidence="4" id="KW-1185">Reference proteome</keyword>
<dbReference type="InParanoid" id="A0A0G4G1X7"/>
<dbReference type="EMBL" id="CDMY01000547">
    <property type="protein sequence ID" value="CEM21965.1"/>
    <property type="molecule type" value="Genomic_DNA"/>
</dbReference>
<organism evidence="3 4">
    <name type="scientific">Vitrella brassicaformis (strain CCMP3155)</name>
    <dbReference type="NCBI Taxonomy" id="1169540"/>
    <lineage>
        <taxon>Eukaryota</taxon>
        <taxon>Sar</taxon>
        <taxon>Alveolata</taxon>
        <taxon>Colpodellida</taxon>
        <taxon>Vitrellaceae</taxon>
        <taxon>Vitrella</taxon>
    </lineage>
</organism>
<proteinExistence type="predicted"/>
<accession>A0A0G4G1X7</accession>
<feature type="region of interest" description="Disordered" evidence="2">
    <location>
        <begin position="273"/>
        <end position="312"/>
    </location>
</feature>
<feature type="region of interest" description="Disordered" evidence="2">
    <location>
        <begin position="544"/>
        <end position="585"/>
    </location>
</feature>
<feature type="region of interest" description="Disordered" evidence="2">
    <location>
        <begin position="668"/>
        <end position="691"/>
    </location>
</feature>
<feature type="compositionally biased region" description="Pro residues" evidence="2">
    <location>
        <begin position="571"/>
        <end position="585"/>
    </location>
</feature>
<name>A0A0G4G1X7_VITBC</name>
<reference evidence="3 4" key="1">
    <citation type="submission" date="2014-11" db="EMBL/GenBank/DDBJ databases">
        <authorList>
            <person name="Zhu J."/>
            <person name="Qi W."/>
            <person name="Song R."/>
        </authorList>
    </citation>
    <scope>NUCLEOTIDE SEQUENCE [LARGE SCALE GENOMIC DNA]</scope>
</reference>
<feature type="compositionally biased region" description="Polar residues" evidence="2">
    <location>
        <begin position="1"/>
        <end position="10"/>
    </location>
</feature>
<feature type="coiled-coil region" evidence="1">
    <location>
        <begin position="346"/>
        <end position="426"/>
    </location>
</feature>
<gene>
    <name evidence="3" type="ORF">Vbra_2604</name>
</gene>
<evidence type="ECO:0000256" key="2">
    <source>
        <dbReference type="SAM" id="MobiDB-lite"/>
    </source>
</evidence>
<feature type="region of interest" description="Disordered" evidence="2">
    <location>
        <begin position="1"/>
        <end position="23"/>
    </location>
</feature>
<evidence type="ECO:0000313" key="3">
    <source>
        <dbReference type="EMBL" id="CEM21965.1"/>
    </source>
</evidence>
<keyword evidence="1" id="KW-0175">Coiled coil</keyword>
<feature type="compositionally biased region" description="Basic and acidic residues" evidence="2">
    <location>
        <begin position="138"/>
        <end position="152"/>
    </location>
</feature>
<evidence type="ECO:0000313" key="4">
    <source>
        <dbReference type="Proteomes" id="UP000041254"/>
    </source>
</evidence>
<feature type="compositionally biased region" description="Low complexity" evidence="2">
    <location>
        <begin position="118"/>
        <end position="136"/>
    </location>
</feature>
<feature type="region of interest" description="Disordered" evidence="2">
    <location>
        <begin position="118"/>
        <end position="161"/>
    </location>
</feature>
<protein>
    <submittedName>
        <fullName evidence="3">Uncharacterized protein</fullName>
    </submittedName>
</protein>
<evidence type="ECO:0000256" key="1">
    <source>
        <dbReference type="SAM" id="Coils"/>
    </source>
</evidence>
<feature type="region of interest" description="Disordered" evidence="2">
    <location>
        <begin position="179"/>
        <end position="224"/>
    </location>
</feature>